<evidence type="ECO:0000313" key="2">
    <source>
        <dbReference type="Proteomes" id="UP001325680"/>
    </source>
</evidence>
<dbReference type="Proteomes" id="UP001325680">
    <property type="component" value="Chromosome"/>
</dbReference>
<dbReference type="EMBL" id="CP139960">
    <property type="protein sequence ID" value="WQD38192.1"/>
    <property type="molecule type" value="Genomic_DNA"/>
</dbReference>
<reference evidence="1 2" key="1">
    <citation type="submission" date="2023-12" db="EMBL/GenBank/DDBJ databases">
        <title>Genome sequencing and assembly of bacterial species from a model synthetic community.</title>
        <authorList>
            <person name="Hogle S.L."/>
        </authorList>
    </citation>
    <scope>NUCLEOTIDE SEQUENCE [LARGE SCALE GENOMIC DNA]</scope>
    <source>
        <strain evidence="1 2">HAMBI_3031</strain>
    </source>
</reference>
<protein>
    <submittedName>
        <fullName evidence="1">Uncharacterized protein</fullName>
    </submittedName>
</protein>
<gene>
    <name evidence="1" type="ORF">U0035_21210</name>
</gene>
<name>A0ABZ0W9J0_9BACT</name>
<evidence type="ECO:0000313" key="1">
    <source>
        <dbReference type="EMBL" id="WQD38192.1"/>
    </source>
</evidence>
<dbReference type="RefSeq" id="WP_162817858.1">
    <property type="nucleotide sequence ID" value="NZ_CP139960.1"/>
</dbReference>
<accession>A0ABZ0W9J0</accession>
<organism evidence="1 2">
    <name type="scientific">Niabella yanshanensis</name>
    <dbReference type="NCBI Taxonomy" id="577386"/>
    <lineage>
        <taxon>Bacteria</taxon>
        <taxon>Pseudomonadati</taxon>
        <taxon>Bacteroidota</taxon>
        <taxon>Chitinophagia</taxon>
        <taxon>Chitinophagales</taxon>
        <taxon>Chitinophagaceae</taxon>
        <taxon>Niabella</taxon>
    </lineage>
</organism>
<keyword evidence="2" id="KW-1185">Reference proteome</keyword>
<sequence length="125" mass="14030">MKKIILISLLGAFLFQALSSLVILTAFHLNRDYISNNLCVNRFDAVPLCKGSCYLEKQLSDNEQQQQDTPKLKLKEISLFYDNRKIDIERPVSITGVLRVFPVTVNSILLQGATPSILKPPILIG</sequence>
<proteinExistence type="predicted"/>